<dbReference type="PROSITE" id="PS50006">
    <property type="entry name" value="FHA_DOMAIN"/>
    <property type="match status" value="1"/>
</dbReference>
<evidence type="ECO:0000259" key="4">
    <source>
        <dbReference type="PROSITE" id="PS50004"/>
    </source>
</evidence>
<accession>A0A9P1DE37</accession>
<dbReference type="InterPro" id="IPR043472">
    <property type="entry name" value="Macro_dom-like"/>
</dbReference>
<dbReference type="CDD" id="cd00030">
    <property type="entry name" value="C2"/>
    <property type="match status" value="2"/>
</dbReference>
<comment type="caution">
    <text evidence="6">The sequence shown here is derived from an EMBL/GenBank/DDBJ whole genome shotgun (WGS) entry which is preliminary data.</text>
</comment>
<dbReference type="SMART" id="SM00239">
    <property type="entry name" value="C2"/>
    <property type="match status" value="2"/>
</dbReference>
<dbReference type="EMBL" id="CAMXCT020004168">
    <property type="protein sequence ID" value="CAL1161341.1"/>
    <property type="molecule type" value="Genomic_DNA"/>
</dbReference>
<evidence type="ECO:0000259" key="5">
    <source>
        <dbReference type="PROSITE" id="PS50006"/>
    </source>
</evidence>
<dbReference type="Gene3D" id="1.25.40.20">
    <property type="entry name" value="Ankyrin repeat-containing domain"/>
    <property type="match status" value="1"/>
</dbReference>
<dbReference type="GO" id="GO:0005509">
    <property type="term" value="F:calcium ion binding"/>
    <property type="evidence" value="ECO:0007669"/>
    <property type="project" value="TreeGrafter"/>
</dbReference>
<dbReference type="SUPFAM" id="SSF49879">
    <property type="entry name" value="SMAD/FHA domain"/>
    <property type="match status" value="1"/>
</dbReference>
<dbReference type="Pfam" id="PF00168">
    <property type="entry name" value="C2"/>
    <property type="match status" value="2"/>
</dbReference>
<keyword evidence="8" id="KW-1185">Reference proteome</keyword>
<feature type="compositionally biased region" description="Gly residues" evidence="3">
    <location>
        <begin position="909"/>
        <end position="925"/>
    </location>
</feature>
<dbReference type="InterPro" id="IPR000253">
    <property type="entry name" value="FHA_dom"/>
</dbReference>
<gene>
    <name evidence="6" type="ORF">C1SCF055_LOCUS33460</name>
</gene>
<evidence type="ECO:0000313" key="8">
    <source>
        <dbReference type="Proteomes" id="UP001152797"/>
    </source>
</evidence>
<evidence type="ECO:0000256" key="3">
    <source>
        <dbReference type="SAM" id="MobiDB-lite"/>
    </source>
</evidence>
<feature type="region of interest" description="Disordered" evidence="3">
    <location>
        <begin position="63"/>
        <end position="95"/>
    </location>
</feature>
<dbReference type="NCBIfam" id="TIGR02452">
    <property type="entry name" value="TIGR02452 family protein"/>
    <property type="match status" value="1"/>
</dbReference>
<dbReference type="InterPro" id="IPR012664">
    <property type="entry name" value="CHP02452"/>
</dbReference>
<reference evidence="6" key="1">
    <citation type="submission" date="2022-10" db="EMBL/GenBank/DDBJ databases">
        <authorList>
            <person name="Chen Y."/>
            <person name="Dougan E. K."/>
            <person name="Chan C."/>
            <person name="Rhodes N."/>
            <person name="Thang M."/>
        </authorList>
    </citation>
    <scope>NUCLEOTIDE SEQUENCE</scope>
</reference>
<evidence type="ECO:0000256" key="2">
    <source>
        <dbReference type="ARBA" id="ARBA00022837"/>
    </source>
</evidence>
<keyword evidence="1" id="KW-0479">Metal-binding</keyword>
<feature type="region of interest" description="Disordered" evidence="3">
    <location>
        <begin position="909"/>
        <end position="928"/>
    </location>
</feature>
<dbReference type="AlphaFoldDB" id="A0A9P1DE37"/>
<evidence type="ECO:0000313" key="7">
    <source>
        <dbReference type="EMBL" id="CAL4795278.1"/>
    </source>
</evidence>
<evidence type="ECO:0000313" key="6">
    <source>
        <dbReference type="EMBL" id="CAI4007966.1"/>
    </source>
</evidence>
<dbReference type="Proteomes" id="UP001152797">
    <property type="component" value="Unassembled WGS sequence"/>
</dbReference>
<dbReference type="SUPFAM" id="SSF49562">
    <property type="entry name" value="C2 domain (Calcium/lipid-binding domain, CaLB)"/>
    <property type="match status" value="2"/>
</dbReference>
<dbReference type="InterPro" id="IPR008984">
    <property type="entry name" value="SMAD_FHA_dom_sf"/>
</dbReference>
<protein>
    <submittedName>
        <fullName evidence="7">Ras GTPase-activating protein 4 (Calcium-promoted Ras inactivator) (Ras p21 protein activator 4) (RasGAP-activating-like protein 2)</fullName>
    </submittedName>
</protein>
<dbReference type="EMBL" id="CAMXCT010004168">
    <property type="protein sequence ID" value="CAI4007966.1"/>
    <property type="molecule type" value="Genomic_DNA"/>
</dbReference>
<dbReference type="InterPro" id="IPR000008">
    <property type="entry name" value="C2_dom"/>
</dbReference>
<name>A0A9P1DE37_9DINO</name>
<feature type="domain" description="C2" evidence="4">
    <location>
        <begin position="676"/>
        <end position="800"/>
    </location>
</feature>
<dbReference type="InterPro" id="IPR036770">
    <property type="entry name" value="Ankyrin_rpt-contain_sf"/>
</dbReference>
<sequence length="1104" mass="120890">MPRFSVPNARAKMQLKHAMSASSIDAKLRRLQQVLDLNILDSAGEDSKYLWNMASRELQACKSKLRTPPEEETAPSEEPKTADPVGKESAPAAAPVPVAASSLNIDEKSKGQAPQVDGGYGWIRKANAQSDREARRKISAATRQVVQLRSYQLGSSVVQLHHVDEMIKGTRLLSPSLAGAWPDVPKKGKEKTTLAVENGTVLDVAVQKAKAGEHVVAVNAASAYHAGGGFLTGGRHALEEAMCVQSSLYDSLEHGIGLAEAAKIQTPPWAKPPQKRDGSPWVSHLPDDGVLLSPKVEVFRDGTNDGYSFRDAVTVLTAVVSVAMPNCNDKMSDSPVDSNPESEGYKKQLLQKWRAVLTAASACEEATTLVVPDAGCGVFYNSPEDVGTNLGRALAEFPGRFKNVSSHQEDARIADMCSLLLRRDSSAVMAMNRNRHTVLHLAAMRGHAAACTEILRCFAARKNLLEAKDVYGMTAADMAACAGHDHLASYLANELTAILTVCHPQPLENLGLDLTLPEKAARKHPAGQVSDIFKALSALRLPGYPFGTSRSMESLPRAAKFRVKISIIRANNLRPADLSLIGQSKSDPYCICKLAGRPETDVRTQTVMKTLDPTWKFECEMPCMKATDTLEFQVMDYDTIGSDDLLGNLELTFDQIYPGGVDDTLELSDPARKDGKIATLRLKVIPELIETPVPDTRCFVTVYKAEGLRSADWSLFGGKSDPYCIVNIPGKKHSAWRTRVMFKELNPTWDEEEDVIGYEPGDPLKFQVLDYDEKDDDDNLGQALLQSSDFHPDGFEGEISLGEGTLHVRIDIAVPEIDEEVIDPGGHVGEDREPAPFQMRSMDSGRTHRLVAYTRIGRSRRMLEDKIDLVLDSPGNCDVSRLHAIVKCWRGPDPNTWLARLYDEKGADGGAGMGPGGGHSGGGTTVDGEAVDPVLGTALQTGSVLRFGVREMWVFERAPMHLRSQDAEIACNRAAANSQEDPNLIRSLKIPSNAVDSALQRCPDWFSIVRVVLECRLEPDEPACVDCIETQDECGRTVGRHEAYSLVAQQKYDIQRILREIKVGGTVRLRLSNDPKLLAPILEYLDQQRAEMQKVYHSRAQVLK</sequence>
<dbReference type="Gene3D" id="3.40.220.10">
    <property type="entry name" value="Leucine Aminopeptidase, subunit E, domain 1"/>
    <property type="match status" value="1"/>
</dbReference>
<dbReference type="InterPro" id="IPR019261">
    <property type="entry name" value="PARG_cat_microbial"/>
</dbReference>
<dbReference type="EMBL" id="CAMXCT030004168">
    <property type="protein sequence ID" value="CAL4795278.1"/>
    <property type="molecule type" value="Genomic_DNA"/>
</dbReference>
<feature type="domain" description="FHA" evidence="5">
    <location>
        <begin position="854"/>
        <end position="931"/>
    </location>
</feature>
<organism evidence="6">
    <name type="scientific">Cladocopium goreaui</name>
    <dbReference type="NCBI Taxonomy" id="2562237"/>
    <lineage>
        <taxon>Eukaryota</taxon>
        <taxon>Sar</taxon>
        <taxon>Alveolata</taxon>
        <taxon>Dinophyceae</taxon>
        <taxon>Suessiales</taxon>
        <taxon>Symbiodiniaceae</taxon>
        <taxon>Cladocopium</taxon>
    </lineage>
</organism>
<keyword evidence="2" id="KW-0106">Calcium</keyword>
<dbReference type="GO" id="GO:0016020">
    <property type="term" value="C:membrane"/>
    <property type="evidence" value="ECO:0007669"/>
    <property type="project" value="TreeGrafter"/>
</dbReference>
<dbReference type="Gene3D" id="2.60.200.20">
    <property type="match status" value="1"/>
</dbReference>
<dbReference type="InterPro" id="IPR035892">
    <property type="entry name" value="C2_domain_sf"/>
</dbReference>
<dbReference type="Pfam" id="PF10021">
    <property type="entry name" value="PARG_cat_microb"/>
    <property type="match status" value="1"/>
</dbReference>
<evidence type="ECO:0000256" key="1">
    <source>
        <dbReference type="ARBA" id="ARBA00022723"/>
    </source>
</evidence>
<dbReference type="SUPFAM" id="SSF48403">
    <property type="entry name" value="Ankyrin repeat"/>
    <property type="match status" value="1"/>
</dbReference>
<proteinExistence type="predicted"/>
<dbReference type="OrthoDB" id="9985428at2759"/>
<dbReference type="Gene3D" id="2.60.40.150">
    <property type="entry name" value="C2 domain"/>
    <property type="match status" value="2"/>
</dbReference>
<dbReference type="PROSITE" id="PS50004">
    <property type="entry name" value="C2"/>
    <property type="match status" value="2"/>
</dbReference>
<reference evidence="7 8" key="2">
    <citation type="submission" date="2024-05" db="EMBL/GenBank/DDBJ databases">
        <authorList>
            <person name="Chen Y."/>
            <person name="Shah S."/>
            <person name="Dougan E. K."/>
            <person name="Thang M."/>
            <person name="Chan C."/>
        </authorList>
    </citation>
    <scope>NUCLEOTIDE SEQUENCE [LARGE SCALE GENOMIC DNA]</scope>
</reference>
<dbReference type="PANTHER" id="PTHR45911:SF4">
    <property type="entry name" value="MULTIPLE C2 AND TRANSMEMBRANE DOMAIN-CONTAINING PROTEIN"/>
    <property type="match status" value="1"/>
</dbReference>
<feature type="domain" description="C2" evidence="4">
    <location>
        <begin position="544"/>
        <end position="666"/>
    </location>
</feature>
<dbReference type="PANTHER" id="PTHR45911">
    <property type="entry name" value="C2 DOMAIN-CONTAINING PROTEIN"/>
    <property type="match status" value="1"/>
</dbReference>